<evidence type="ECO:0000256" key="11">
    <source>
        <dbReference type="ARBA" id="ARBA00023002"/>
    </source>
</evidence>
<feature type="coiled-coil region" evidence="17">
    <location>
        <begin position="2269"/>
        <end position="2296"/>
    </location>
</feature>
<feature type="compositionally biased region" description="Acidic residues" evidence="18">
    <location>
        <begin position="1106"/>
        <end position="1117"/>
    </location>
</feature>
<dbReference type="STRING" id="6832.A0A553PJZ6"/>
<feature type="coiled-coil region" evidence="17">
    <location>
        <begin position="2377"/>
        <end position="2411"/>
    </location>
</feature>
<dbReference type="InterPro" id="IPR001781">
    <property type="entry name" value="Znf_LIM"/>
</dbReference>
<dbReference type="GO" id="GO:0005737">
    <property type="term" value="C:cytoplasm"/>
    <property type="evidence" value="ECO:0007669"/>
    <property type="project" value="UniProtKB-SubCell"/>
</dbReference>
<dbReference type="GO" id="GO:0120501">
    <property type="term" value="F:F-actin monooxygenase activity"/>
    <property type="evidence" value="ECO:0007669"/>
    <property type="project" value="UniProtKB-EC"/>
</dbReference>
<dbReference type="SUPFAM" id="SSF51905">
    <property type="entry name" value="FAD/NAD(P)-binding domain"/>
    <property type="match status" value="1"/>
</dbReference>
<dbReference type="SMART" id="SM00132">
    <property type="entry name" value="LIM"/>
    <property type="match status" value="1"/>
</dbReference>
<dbReference type="Pfam" id="PF25413">
    <property type="entry name" value="Rossman_Mical"/>
    <property type="match status" value="1"/>
</dbReference>
<evidence type="ECO:0000256" key="3">
    <source>
        <dbReference type="ARBA" id="ARBA00008223"/>
    </source>
</evidence>
<dbReference type="EMBL" id="VCGU01000003">
    <property type="protein sequence ID" value="TRY77998.1"/>
    <property type="molecule type" value="Genomic_DNA"/>
</dbReference>
<name>A0A553PJZ6_TIGCA</name>
<dbReference type="CDD" id="cd22198">
    <property type="entry name" value="CH_MICAL_EHBP-like"/>
    <property type="match status" value="1"/>
</dbReference>
<dbReference type="GO" id="GO:0046872">
    <property type="term" value="F:metal ion binding"/>
    <property type="evidence" value="ECO:0007669"/>
    <property type="project" value="UniProtKB-KW"/>
</dbReference>
<dbReference type="InterPro" id="IPR050540">
    <property type="entry name" value="F-actin_Monoox_Mical"/>
</dbReference>
<feature type="compositionally biased region" description="Polar residues" evidence="18">
    <location>
        <begin position="731"/>
        <end position="754"/>
    </location>
</feature>
<evidence type="ECO:0000313" key="22">
    <source>
        <dbReference type="EMBL" id="TRY77998.1"/>
    </source>
</evidence>
<keyword evidence="8" id="KW-0274">FAD</keyword>
<feature type="compositionally biased region" description="Acidic residues" evidence="18">
    <location>
        <begin position="2206"/>
        <end position="2215"/>
    </location>
</feature>
<dbReference type="PROSITE" id="PS51848">
    <property type="entry name" value="BMERB"/>
    <property type="match status" value="1"/>
</dbReference>
<evidence type="ECO:0000256" key="17">
    <source>
        <dbReference type="SAM" id="Coils"/>
    </source>
</evidence>
<evidence type="ECO:0000256" key="14">
    <source>
        <dbReference type="ARBA" id="ARBA00023203"/>
    </source>
</evidence>
<feature type="compositionally biased region" description="Polar residues" evidence="18">
    <location>
        <begin position="1499"/>
        <end position="1513"/>
    </location>
</feature>
<evidence type="ECO:0000256" key="12">
    <source>
        <dbReference type="ARBA" id="ARBA00023033"/>
    </source>
</evidence>
<accession>A0A553PJZ6</accession>
<dbReference type="InterPro" id="IPR036188">
    <property type="entry name" value="FAD/NAD-bd_sf"/>
</dbReference>
<proteinExistence type="inferred from homology"/>
<feature type="compositionally biased region" description="Acidic residues" evidence="18">
    <location>
        <begin position="1220"/>
        <end position="1258"/>
    </location>
</feature>
<sequence length="2431" mass="271831">MEVESALVPGLNGAQAATGGLSGTSLARAQSMTVDLALANEIFDRFCNATTLKFKCYRYLCEVLRVKPGPLPYFYPRLKSKLKSWKALALWTKFDKRTSHKVYKGGKACAGQRVLVIGAGPCGLRTAIEAQLLGAKVVVLEKRDRFSRNNVLHLWPYNIVDLRGLGAKKFYGKFCAGSIDHISIRQLQCILLKACLLLGVEVYESVGFEGLVEPTDSETGWKARVSPEDHPLRHYEFDLLIGADGKRNTLTGFKRKEFRGKLAIAITVNFINKRTEAESQVEEISGVAFIFNQKFFNDLNEAKGISLENIVYYKDETHYFVMTAKKHSLLEKGVLITNEADTAKLLASDNINQDALFEYAREAADFATNYHLPHLDFAVNHYGKPDVAMFDFTSMFQADNSCRVTERHGHRLLTCLVGDSLLEPFWPLGTGCARGFFGGLDACWLMKCLSSGKQGLLEAVAERESIYRILAQTTPENTCKDFSSYTVDPTTRYPNLNRKLVLPMQVVGLVDTDQPALLEEELEQLKRSPSGKLLAEEQGGSSSGRKKRRKESTASPDTLLAWFQKQLESYDCIAIHDMTFSFQNGLALCAIIHRYRPELIEFQALDPSLWAENCQFAFDVLDNDLGIPPIMTGKELAGSKNPDKLTMISYLSQVYEVFKRDIPVVKSSKLDASDDDLLDSQYRYNHHQKAPKSGRPWDKNKISIGELVANDAEANLNLRKKKRRSREEDPQSLQSFPEESSPNKENIQETQRMNRSADKKRVLKLKEKAEAGHEVKQRTRDQQQRKSIKEEERYKIIEEQFEGGSARHRRARNDNVSKYRENKKPKDLKRSIGRLDKDDWHIKNIEEKMEKERKQKTIDKGSKDKVPRWSKEAFMDKRNIIKGKLEASPDLSEEVNAKYAEVDSSLANIQRRLAEGNNLEIGERGSNRVSAICGELLHDDSGDKEFQPEHHVEKKEYVLPNPKGGGSETCHFCGKRVYVVERMSTEGKFFHRSCFKCDYCNVLLRLGSYVYQREGLFEGKFFCLPHSTEKNLEKFRYKKKTDELKDLENRQKELQRNHQTTHDWDKSSYLRSLPATHRDRLLNHDRRGSTPERVEFEASVDHISEEEVPSIMDEDEWTDRNCLQHESSKIKDGEPDDPVDTSEDSFSDLNSDTSDEEDDIMGKGNRSTKVKKSGGPEDRPLTADETRLLQKEWIKKCDLLESGTKNKKPEVDRASRTSSESEDSSDVSSSDLDEDDSDYDGEYESTSEDESGPEENESSDGSKALKLPPKPPKRRESRQRMRRHGGAVVEESDTSTEVGSEDLSSDDDDDDDEETDSEDFDLSSGTATECEFTDSEGKPNPFHKQLEPPKIVIQPGSPLLKHLDGRVRPLLDKGKETGPKAYDPASMSIAAHYQYKTPNLSDRFRSDQQKSTITQDYSTRRALNLKKNWVSEAQTSVATKKKVDSAEIDNRLKSLMDRLSSQQKLLKPAEKPSTEMQHFLTSTSNQVPKSMLSTIKSPTAISHNAPNPGNSRPSAAYASHYRSEVEPVPVPVKDFKEVEQIIVPELKAPVAALKTGNGSTSSSNESSGSGSSHESAPEPLMDLPNHLTRNEEIQSVSVDLGPEDTVDHLQVQLANNDSGSSRDEFVSCNEEDKDGVEAAHTNLAVIDQCESVIEAVNLNVSLKSEFQTAENIDDPDSSDPKPEEITSPDLAHMKAVATSSPMDHDDIDFIDDGDVLTEPLTFKTEKPPKLSLSIQTEEINIDEQSCSPPIISKFAKEESASPVKKVFSPIAILSEDDNTGIYKESNPQQRMAKYNSVMQKENSVIHDMIRSRVPGRSVSAARRKRVAIPTSSIPPPPAHGPSSGSERDEKKPEKKLAVKPVLVAPKSPAKGEEPKVVMASKPEPTLQGQTPKEKEAKVILTNPMVVRSPPAYAKVSEDKLLKSSPAKAKEEVIVKLPDTPMTNPEKFGIPSYRPEARPEARPSRTSTKFDSPVKRGALMISPNKPNGHPQPELASPTLSSTSNDMEYMDGIVSTDESPSKSGSSSGGGGSNSGNNKKNFMKTISGIFSRSASLSSMSRTGRGGSNNHISPRVPPNNTSNSSTAINNNTKNELKAQPHQNFKFPKLAFRSSSTSRALNHAGRTARLVSPMESPGEAPRADISELGSLASLSISTSTPKREPGALFRATSWTMQTSHPSTPPIPLSRKITLGVSNAAQMHPNGSDADSLSENEENESPENSLGPCNRLPETFQGGGSHQLPPEILEKIMKRGGKSATRIARVAQLKRVRKAQEIQRQLEELDVQHKDLEERGIRAEQTLRGESLDHPLADHQNESDLMQIWFQLLAEKNRLVREEQELLIQAKLLELDDRSSCLEVELREHIMLDSRSPESVLREGEILKELLENSERREQLIALLEKDKQRYQKEDKDIEAQMLAKGLRINNPAVRKQLGYS</sequence>
<dbReference type="InterPro" id="IPR057494">
    <property type="entry name" value="Rossman_Mical"/>
</dbReference>
<dbReference type="SUPFAM" id="SSF57716">
    <property type="entry name" value="Glucocorticoid receptor-like (DNA-binding domain)"/>
    <property type="match status" value="1"/>
</dbReference>
<feature type="region of interest" description="Disordered" evidence="18">
    <location>
        <begin position="1553"/>
        <end position="1583"/>
    </location>
</feature>
<dbReference type="InterPro" id="IPR022735">
    <property type="entry name" value="bMERB_dom"/>
</dbReference>
<evidence type="ECO:0000256" key="18">
    <source>
        <dbReference type="SAM" id="MobiDB-lite"/>
    </source>
</evidence>
<dbReference type="InterPro" id="IPR036872">
    <property type="entry name" value="CH_dom_sf"/>
</dbReference>
<feature type="compositionally biased region" description="Basic and acidic residues" evidence="18">
    <location>
        <begin position="755"/>
        <end position="791"/>
    </location>
</feature>
<reference evidence="22 23" key="1">
    <citation type="journal article" date="2018" name="Nat. Ecol. Evol.">
        <title>Genomic signatures of mitonuclear coevolution across populations of Tigriopus californicus.</title>
        <authorList>
            <person name="Barreto F.S."/>
            <person name="Watson E.T."/>
            <person name="Lima T.G."/>
            <person name="Willett C.S."/>
            <person name="Edmands S."/>
            <person name="Li W."/>
            <person name="Burton R.S."/>
        </authorList>
    </citation>
    <scope>NUCLEOTIDE SEQUENCE [LARGE SCALE GENOMIC DNA]</scope>
    <source>
        <strain evidence="22 23">San Diego</strain>
    </source>
</reference>
<feature type="compositionally biased region" description="Basic and acidic residues" evidence="18">
    <location>
        <begin position="1080"/>
        <end position="1105"/>
    </location>
</feature>
<keyword evidence="14" id="KW-0009">Actin-binding</keyword>
<feature type="compositionally biased region" description="Polar residues" evidence="18">
    <location>
        <begin position="2167"/>
        <end position="2176"/>
    </location>
</feature>
<dbReference type="EC" id="1.14.13.225" evidence="4"/>
<feature type="compositionally biased region" description="Basic and acidic residues" evidence="18">
    <location>
        <begin position="1361"/>
        <end position="1378"/>
    </location>
</feature>
<evidence type="ECO:0000256" key="16">
    <source>
        <dbReference type="PROSITE-ProRule" id="PRU00125"/>
    </source>
</evidence>
<keyword evidence="12" id="KW-0503">Monooxygenase</keyword>
<feature type="region of interest" description="Disordered" evidence="18">
    <location>
        <begin position="1814"/>
        <end position="1894"/>
    </location>
</feature>
<dbReference type="Gene3D" id="1.10.418.10">
    <property type="entry name" value="Calponin-like domain"/>
    <property type="match status" value="1"/>
</dbReference>
<gene>
    <name evidence="22" type="ORF">TCAL_07854</name>
</gene>
<feature type="compositionally biased region" description="Low complexity" evidence="18">
    <location>
        <begin position="1555"/>
        <end position="1574"/>
    </location>
</feature>
<keyword evidence="10" id="KW-0521">NADP</keyword>
<keyword evidence="5" id="KW-0963">Cytoplasm</keyword>
<dbReference type="PROSITE" id="PS50021">
    <property type="entry name" value="CH"/>
    <property type="match status" value="1"/>
</dbReference>
<evidence type="ECO:0000256" key="1">
    <source>
        <dbReference type="ARBA" id="ARBA00001974"/>
    </source>
</evidence>
<feature type="region of interest" description="Disordered" evidence="18">
    <location>
        <begin position="1499"/>
        <end position="1518"/>
    </location>
</feature>
<feature type="region of interest" description="Disordered" evidence="18">
    <location>
        <begin position="1669"/>
        <end position="1689"/>
    </location>
</feature>
<feature type="region of interest" description="Disordered" evidence="18">
    <location>
        <begin position="718"/>
        <end position="791"/>
    </location>
</feature>
<dbReference type="Pfam" id="PF00307">
    <property type="entry name" value="CH"/>
    <property type="match status" value="1"/>
</dbReference>
<evidence type="ECO:0000256" key="6">
    <source>
        <dbReference type="ARBA" id="ARBA00022630"/>
    </source>
</evidence>
<feature type="compositionally biased region" description="Basic and acidic residues" evidence="18">
    <location>
        <begin position="1845"/>
        <end position="1856"/>
    </location>
</feature>
<feature type="region of interest" description="Disordered" evidence="18">
    <location>
        <begin position="1080"/>
        <end position="1385"/>
    </location>
</feature>
<comment type="cofactor">
    <cofactor evidence="1">
        <name>FAD</name>
        <dbReference type="ChEBI" id="CHEBI:57692"/>
    </cofactor>
</comment>
<evidence type="ECO:0000256" key="8">
    <source>
        <dbReference type="ARBA" id="ARBA00022827"/>
    </source>
</evidence>
<comment type="caution">
    <text evidence="22">The sequence shown here is derived from an EMBL/GenBank/DDBJ whole genome shotgun (WGS) entry which is preliminary data.</text>
</comment>
<comment type="catalytic activity">
    <reaction evidence="15">
        <text>L-methionyl-[F-actin] + NADPH + O2 + H(+) = L-methionyl-(R)-S-oxide-[F-actin] + NADP(+) + H2O</text>
        <dbReference type="Rhea" id="RHEA:51308"/>
        <dbReference type="Rhea" id="RHEA-COMP:12953"/>
        <dbReference type="Rhea" id="RHEA-COMP:12956"/>
        <dbReference type="ChEBI" id="CHEBI:15377"/>
        <dbReference type="ChEBI" id="CHEBI:15378"/>
        <dbReference type="ChEBI" id="CHEBI:15379"/>
        <dbReference type="ChEBI" id="CHEBI:16044"/>
        <dbReference type="ChEBI" id="CHEBI:45764"/>
        <dbReference type="ChEBI" id="CHEBI:57783"/>
        <dbReference type="ChEBI" id="CHEBI:58349"/>
        <dbReference type="EC" id="1.14.13.225"/>
    </reaction>
</comment>
<feature type="region of interest" description="Disordered" evidence="18">
    <location>
        <begin position="1922"/>
        <end position="2097"/>
    </location>
</feature>
<dbReference type="Pfam" id="PF12130">
    <property type="entry name" value="bMERB_dom"/>
    <property type="match status" value="1"/>
</dbReference>
<feature type="compositionally biased region" description="Basic and acidic residues" evidence="18">
    <location>
        <begin position="1922"/>
        <end position="1933"/>
    </location>
</feature>
<keyword evidence="13 16" id="KW-0440">LIM domain</keyword>
<feature type="compositionally biased region" description="Low complexity" evidence="18">
    <location>
        <begin position="2048"/>
        <end position="2057"/>
    </location>
</feature>
<evidence type="ECO:0000259" key="21">
    <source>
        <dbReference type="PROSITE" id="PS51848"/>
    </source>
</evidence>
<feature type="region of interest" description="Disordered" evidence="18">
    <location>
        <begin position="528"/>
        <end position="553"/>
    </location>
</feature>
<dbReference type="SMART" id="SM01203">
    <property type="entry name" value="DUF3585"/>
    <property type="match status" value="1"/>
</dbReference>
<evidence type="ECO:0000256" key="10">
    <source>
        <dbReference type="ARBA" id="ARBA00022857"/>
    </source>
</evidence>
<keyword evidence="11" id="KW-0560">Oxidoreductase</keyword>
<protein>
    <recommendedName>
        <fullName evidence="4">F-actin monooxygenase</fullName>
        <ecNumber evidence="4">1.14.13.225</ecNumber>
    </recommendedName>
</protein>
<dbReference type="Gene3D" id="2.10.110.10">
    <property type="entry name" value="Cysteine Rich Protein"/>
    <property type="match status" value="1"/>
</dbReference>
<feature type="compositionally biased region" description="Acidic residues" evidence="18">
    <location>
        <begin position="1290"/>
        <end position="1321"/>
    </location>
</feature>
<evidence type="ECO:0000256" key="9">
    <source>
        <dbReference type="ARBA" id="ARBA00022833"/>
    </source>
</evidence>
<evidence type="ECO:0000313" key="23">
    <source>
        <dbReference type="Proteomes" id="UP000318571"/>
    </source>
</evidence>
<keyword evidence="17" id="KW-0175">Coiled coil</keyword>
<evidence type="ECO:0000259" key="19">
    <source>
        <dbReference type="PROSITE" id="PS50021"/>
    </source>
</evidence>
<feature type="domain" description="Calponin-homology (CH)" evidence="19">
    <location>
        <begin position="553"/>
        <end position="656"/>
    </location>
</feature>
<dbReference type="Pfam" id="PF00412">
    <property type="entry name" value="LIM"/>
    <property type="match status" value="1"/>
</dbReference>
<keyword evidence="7 16" id="KW-0479">Metal-binding</keyword>
<evidence type="ECO:0000259" key="20">
    <source>
        <dbReference type="PROSITE" id="PS50023"/>
    </source>
</evidence>
<dbReference type="InterPro" id="IPR003953">
    <property type="entry name" value="FAD-dep_OxRdtase_2_FAD-bd"/>
</dbReference>
<dbReference type="Proteomes" id="UP000318571">
    <property type="component" value="Chromosome 11"/>
</dbReference>
<dbReference type="Pfam" id="PF00890">
    <property type="entry name" value="FAD_binding_2"/>
    <property type="match status" value="1"/>
</dbReference>
<feature type="compositionally biased region" description="Basic and acidic residues" evidence="18">
    <location>
        <begin position="1174"/>
        <end position="1199"/>
    </location>
</feature>
<comment type="similarity">
    <text evidence="3">Belongs to the Mical family.</text>
</comment>
<dbReference type="Gene3D" id="3.50.50.60">
    <property type="entry name" value="FAD/NAD(P)-binding domain"/>
    <property type="match status" value="1"/>
</dbReference>
<dbReference type="SUPFAM" id="SSF47576">
    <property type="entry name" value="Calponin-homology domain, CH-domain"/>
    <property type="match status" value="1"/>
</dbReference>
<dbReference type="GO" id="GO:0003779">
    <property type="term" value="F:actin binding"/>
    <property type="evidence" value="ECO:0007669"/>
    <property type="project" value="UniProtKB-KW"/>
</dbReference>
<dbReference type="FunFam" id="3.50.50.60:FF:000004">
    <property type="entry name" value="protein-methionine sulfoxide oxidase MICAL2 isoform X1"/>
    <property type="match status" value="1"/>
</dbReference>
<feature type="coiled-coil region" evidence="17">
    <location>
        <begin position="1030"/>
        <end position="1057"/>
    </location>
</feature>
<feature type="domain" description="LIM zinc-binding" evidence="20">
    <location>
        <begin position="968"/>
        <end position="1034"/>
    </location>
</feature>
<feature type="region of interest" description="Disordered" evidence="18">
    <location>
        <begin position="2164"/>
        <end position="2223"/>
    </location>
</feature>
<dbReference type="PROSITE" id="PS50023">
    <property type="entry name" value="LIM_DOMAIN_2"/>
    <property type="match status" value="1"/>
</dbReference>
<keyword evidence="9 16" id="KW-0862">Zinc</keyword>
<feature type="compositionally biased region" description="Basic residues" evidence="18">
    <location>
        <begin position="1271"/>
        <end position="1285"/>
    </location>
</feature>
<evidence type="ECO:0000256" key="7">
    <source>
        <dbReference type="ARBA" id="ARBA00022723"/>
    </source>
</evidence>
<evidence type="ECO:0000256" key="2">
    <source>
        <dbReference type="ARBA" id="ARBA00004496"/>
    </source>
</evidence>
<dbReference type="PANTHER" id="PTHR23167">
    <property type="entry name" value="CALPONIN HOMOLOGY DOMAIN-CONTAINING PROTEIN DDB_G0272472-RELATED"/>
    <property type="match status" value="1"/>
</dbReference>
<dbReference type="InterPro" id="IPR001715">
    <property type="entry name" value="CH_dom"/>
</dbReference>
<dbReference type="PANTHER" id="PTHR23167:SF54">
    <property type="entry name" value="[F-ACTIN]-MONOOXYGENASE MICAL"/>
    <property type="match status" value="1"/>
</dbReference>
<evidence type="ECO:0000256" key="4">
    <source>
        <dbReference type="ARBA" id="ARBA00012709"/>
    </source>
</evidence>
<feature type="compositionally biased region" description="Basic and acidic residues" evidence="18">
    <location>
        <begin position="1118"/>
        <end position="1133"/>
    </location>
</feature>
<dbReference type="SMART" id="SM00033">
    <property type="entry name" value="CH"/>
    <property type="match status" value="1"/>
</dbReference>
<evidence type="ECO:0000256" key="5">
    <source>
        <dbReference type="ARBA" id="ARBA00022490"/>
    </source>
</evidence>
<comment type="subcellular location">
    <subcellularLocation>
        <location evidence="2">Cytoplasm</location>
    </subcellularLocation>
</comment>
<feature type="compositionally biased region" description="Low complexity" evidence="18">
    <location>
        <begin position="2075"/>
        <end position="2089"/>
    </location>
</feature>
<keyword evidence="23" id="KW-1185">Reference proteome</keyword>
<dbReference type="PROSITE" id="PS00478">
    <property type="entry name" value="LIM_DOMAIN_1"/>
    <property type="match status" value="1"/>
</dbReference>
<evidence type="ECO:0000256" key="13">
    <source>
        <dbReference type="ARBA" id="ARBA00023038"/>
    </source>
</evidence>
<keyword evidence="6" id="KW-0285">Flavoprotein</keyword>
<feature type="compositionally biased region" description="Acidic residues" evidence="18">
    <location>
        <begin position="1134"/>
        <end position="1146"/>
    </location>
</feature>
<organism evidence="22 23">
    <name type="scientific">Tigriopus californicus</name>
    <name type="common">Marine copepod</name>
    <dbReference type="NCBI Taxonomy" id="6832"/>
    <lineage>
        <taxon>Eukaryota</taxon>
        <taxon>Metazoa</taxon>
        <taxon>Ecdysozoa</taxon>
        <taxon>Arthropoda</taxon>
        <taxon>Crustacea</taxon>
        <taxon>Multicrustacea</taxon>
        <taxon>Hexanauplia</taxon>
        <taxon>Copepoda</taxon>
        <taxon>Harpacticoida</taxon>
        <taxon>Harpacticidae</taxon>
        <taxon>Tigriopus</taxon>
    </lineage>
</organism>
<feature type="domain" description="BMERB" evidence="21">
    <location>
        <begin position="2259"/>
        <end position="2410"/>
    </location>
</feature>
<evidence type="ECO:0000256" key="15">
    <source>
        <dbReference type="ARBA" id="ARBA00049522"/>
    </source>
</evidence>